<dbReference type="PANTHER" id="PTHR30093:SF2">
    <property type="entry name" value="TYPE II SECRETION SYSTEM PROTEIN H"/>
    <property type="match status" value="1"/>
</dbReference>
<organism evidence="3 4">
    <name type="scientific">Blastopirellula marina DSM 3645</name>
    <dbReference type="NCBI Taxonomy" id="314230"/>
    <lineage>
        <taxon>Bacteria</taxon>
        <taxon>Pseudomonadati</taxon>
        <taxon>Planctomycetota</taxon>
        <taxon>Planctomycetia</taxon>
        <taxon>Pirellulales</taxon>
        <taxon>Pirellulaceae</taxon>
        <taxon>Blastopirellula</taxon>
    </lineage>
</organism>
<accession>A3ZLS7</accession>
<dbReference type="SUPFAM" id="SSF54523">
    <property type="entry name" value="Pili subunits"/>
    <property type="match status" value="1"/>
</dbReference>
<dbReference type="PANTHER" id="PTHR30093">
    <property type="entry name" value="GENERAL SECRETION PATHWAY PROTEIN G"/>
    <property type="match status" value="1"/>
</dbReference>
<feature type="domain" description="DUF1559" evidence="2">
    <location>
        <begin position="35"/>
        <end position="294"/>
    </location>
</feature>
<evidence type="ECO:0000313" key="4">
    <source>
        <dbReference type="Proteomes" id="UP000004358"/>
    </source>
</evidence>
<keyword evidence="1" id="KW-0472">Membrane</keyword>
<evidence type="ECO:0000313" key="3">
    <source>
        <dbReference type="EMBL" id="EAQ82710.1"/>
    </source>
</evidence>
<dbReference type="RefSeq" id="WP_002655580.1">
    <property type="nucleotide sequence ID" value="NZ_CH672377.1"/>
</dbReference>
<evidence type="ECO:0000256" key="1">
    <source>
        <dbReference type="SAM" id="Phobius"/>
    </source>
</evidence>
<dbReference type="eggNOG" id="COG4968">
    <property type="taxonomic scope" value="Bacteria"/>
</dbReference>
<reference evidence="3 4" key="1">
    <citation type="submission" date="2006-02" db="EMBL/GenBank/DDBJ databases">
        <authorList>
            <person name="Amann R."/>
            <person name="Ferriera S."/>
            <person name="Johnson J."/>
            <person name="Kravitz S."/>
            <person name="Halpern A."/>
            <person name="Remington K."/>
            <person name="Beeson K."/>
            <person name="Tran B."/>
            <person name="Rogers Y.-H."/>
            <person name="Friedman R."/>
            <person name="Venter J.C."/>
        </authorList>
    </citation>
    <scope>NUCLEOTIDE SEQUENCE [LARGE SCALE GENOMIC DNA]</scope>
    <source>
        <strain evidence="3 4">DSM 3645</strain>
    </source>
</reference>
<dbReference type="OrthoDB" id="280382at2"/>
<dbReference type="AlphaFoldDB" id="A3ZLS7"/>
<gene>
    <name evidence="3" type="ORF">DSM3645_09932</name>
</gene>
<dbReference type="Pfam" id="PF07596">
    <property type="entry name" value="SBP_bac_10"/>
    <property type="match status" value="1"/>
</dbReference>
<dbReference type="Gene3D" id="3.30.700.10">
    <property type="entry name" value="Glycoprotein, Type 4 Pilin"/>
    <property type="match status" value="1"/>
</dbReference>
<name>A3ZLS7_9BACT</name>
<keyword evidence="1" id="KW-0812">Transmembrane</keyword>
<dbReference type="InterPro" id="IPR012902">
    <property type="entry name" value="N_methyl_site"/>
</dbReference>
<dbReference type="InterPro" id="IPR027558">
    <property type="entry name" value="Pre_pil_HX9DG_C"/>
</dbReference>
<feature type="transmembrane region" description="Helical" evidence="1">
    <location>
        <begin position="12"/>
        <end position="34"/>
    </location>
</feature>
<dbReference type="InterPro" id="IPR045584">
    <property type="entry name" value="Pilin-like"/>
</dbReference>
<dbReference type="InterPro" id="IPR011453">
    <property type="entry name" value="DUF1559"/>
</dbReference>
<dbReference type="NCBIfam" id="TIGR04294">
    <property type="entry name" value="pre_pil_HX9DG"/>
    <property type="match status" value="1"/>
</dbReference>
<dbReference type="Pfam" id="PF07963">
    <property type="entry name" value="N_methyl"/>
    <property type="match status" value="1"/>
</dbReference>
<comment type="caution">
    <text evidence="3">The sequence shown here is derived from an EMBL/GenBank/DDBJ whole genome shotgun (WGS) entry which is preliminary data.</text>
</comment>
<dbReference type="HOGENOM" id="CLU_041661_0_0_0"/>
<dbReference type="EMBL" id="AANZ01000001">
    <property type="protein sequence ID" value="EAQ82710.1"/>
    <property type="molecule type" value="Genomic_DNA"/>
</dbReference>
<protein>
    <recommendedName>
        <fullName evidence="2">DUF1559 domain-containing protein</fullName>
    </recommendedName>
</protein>
<proteinExistence type="predicted"/>
<dbReference type="NCBIfam" id="TIGR02532">
    <property type="entry name" value="IV_pilin_GFxxxE"/>
    <property type="match status" value="1"/>
</dbReference>
<keyword evidence="1" id="KW-1133">Transmembrane helix</keyword>
<dbReference type="STRING" id="314230.DSM3645_09932"/>
<sequence length="313" mass="33531">MQRNYFSNRAFTLVELLVVIAIIGVLIALLLPAVQQAREAARRMDCSNKMKQMALAVHNYHDTHLVFPCGAVQISSMPETCITGSNTYGTARAPWSVLILPFLEQSNSHDLFNFGGSFNHLIGCTTCQLSSRGWPIDPKNLAMSTTQNKAFQCPSNPNSSQVDFSTSYAGVMGGGVVANAKCKYISDERLIYTNGVLIVNGKLSFGAISDGSSNTLLLGENWEVSPAYSWSSGPRGSDGFGSGGILLAAVDSINTKCCSSNLAYMHRTLFSGHPGGAQVALADGSVRFVAETLNVDIFRLLGDRQDGQAVAFP</sequence>
<evidence type="ECO:0000259" key="2">
    <source>
        <dbReference type="Pfam" id="PF07596"/>
    </source>
</evidence>
<dbReference type="Proteomes" id="UP000004358">
    <property type="component" value="Unassembled WGS sequence"/>
</dbReference>